<dbReference type="AlphaFoldDB" id="A0A501XGU8"/>
<evidence type="ECO:0000256" key="1">
    <source>
        <dbReference type="SAM" id="MobiDB-lite"/>
    </source>
</evidence>
<accession>A0A501XGU8</accession>
<evidence type="ECO:0000313" key="3">
    <source>
        <dbReference type="EMBL" id="TPE59776.1"/>
    </source>
</evidence>
<sequence>MSGRLILALPAFLIAIMGVALALAIRAVGWPCAAGIAAAIWGLGWAAAQVAKRCLPQRPRWAIAAFTVWTLCPGIAAAAAIAIIVHMNAVFDPDAIGMPALDKEMTRTFFGAIAALFTAMFIKLMDDADEEVVGKRVQSVFHETFIDSQKQVPTAAYPVILGHSPVEKWVFEDAPEGVEGWGWRARWRRAGEIATAMADPEEQERVRSYRQSKPTAPKQGDAPITDAQAIQPPPPAD</sequence>
<name>A0A501XGU8_9SPHN</name>
<keyword evidence="2" id="KW-0472">Membrane</keyword>
<protein>
    <submittedName>
        <fullName evidence="3">Uncharacterized protein</fullName>
    </submittedName>
</protein>
<dbReference type="RefSeq" id="WP_140928785.1">
    <property type="nucleotide sequence ID" value="NZ_VFSU01000029.1"/>
</dbReference>
<dbReference type="EMBL" id="VFSU01000029">
    <property type="protein sequence ID" value="TPE59776.1"/>
    <property type="molecule type" value="Genomic_DNA"/>
</dbReference>
<dbReference type="Proteomes" id="UP000319897">
    <property type="component" value="Unassembled WGS sequence"/>
</dbReference>
<feature type="transmembrane region" description="Helical" evidence="2">
    <location>
        <begin position="105"/>
        <end position="125"/>
    </location>
</feature>
<feature type="transmembrane region" description="Helical" evidence="2">
    <location>
        <begin position="34"/>
        <end position="51"/>
    </location>
</feature>
<comment type="caution">
    <text evidence="3">The sequence shown here is derived from an EMBL/GenBank/DDBJ whole genome shotgun (WGS) entry which is preliminary data.</text>
</comment>
<keyword evidence="2" id="KW-0812">Transmembrane</keyword>
<feature type="region of interest" description="Disordered" evidence="1">
    <location>
        <begin position="195"/>
        <end position="237"/>
    </location>
</feature>
<keyword evidence="4" id="KW-1185">Reference proteome</keyword>
<gene>
    <name evidence="3" type="ORF">FJQ54_12640</name>
</gene>
<keyword evidence="2" id="KW-1133">Transmembrane helix</keyword>
<feature type="transmembrane region" description="Helical" evidence="2">
    <location>
        <begin position="63"/>
        <end position="85"/>
    </location>
</feature>
<organism evidence="3 4">
    <name type="scientific">Sandaracinobacter neustonicus</name>
    <dbReference type="NCBI Taxonomy" id="1715348"/>
    <lineage>
        <taxon>Bacteria</taxon>
        <taxon>Pseudomonadati</taxon>
        <taxon>Pseudomonadota</taxon>
        <taxon>Alphaproteobacteria</taxon>
        <taxon>Sphingomonadales</taxon>
        <taxon>Sphingosinicellaceae</taxon>
        <taxon>Sandaracinobacter</taxon>
    </lineage>
</organism>
<reference evidence="3 4" key="1">
    <citation type="submission" date="2019-06" db="EMBL/GenBank/DDBJ databases">
        <authorList>
            <person name="Lee I."/>
            <person name="Jang G.I."/>
            <person name="Hwang C.Y."/>
        </authorList>
    </citation>
    <scope>NUCLEOTIDE SEQUENCE [LARGE SCALE GENOMIC DNA]</scope>
    <source>
        <strain evidence="3 4">PAMC 28131</strain>
    </source>
</reference>
<dbReference type="OrthoDB" id="9801155at2"/>
<evidence type="ECO:0000313" key="4">
    <source>
        <dbReference type="Proteomes" id="UP000319897"/>
    </source>
</evidence>
<proteinExistence type="predicted"/>
<evidence type="ECO:0000256" key="2">
    <source>
        <dbReference type="SAM" id="Phobius"/>
    </source>
</evidence>